<evidence type="ECO:0000313" key="2">
    <source>
        <dbReference type="Proteomes" id="UP000287651"/>
    </source>
</evidence>
<reference evidence="1 2" key="1">
    <citation type="journal article" date="2014" name="Agronomy (Basel)">
        <title>A Draft Genome Sequence for Ensete ventricosum, the Drought-Tolerant Tree Against Hunger.</title>
        <authorList>
            <person name="Harrison J."/>
            <person name="Moore K.A."/>
            <person name="Paszkiewicz K."/>
            <person name="Jones T."/>
            <person name="Grant M."/>
            <person name="Ambacheew D."/>
            <person name="Muzemil S."/>
            <person name="Studholme D.J."/>
        </authorList>
    </citation>
    <scope>NUCLEOTIDE SEQUENCE [LARGE SCALE GENOMIC DNA]</scope>
</reference>
<protein>
    <submittedName>
        <fullName evidence="1">Uncharacterized protein</fullName>
    </submittedName>
</protein>
<organism evidence="1 2">
    <name type="scientific">Ensete ventricosum</name>
    <name type="common">Abyssinian banana</name>
    <name type="synonym">Musa ensete</name>
    <dbReference type="NCBI Taxonomy" id="4639"/>
    <lineage>
        <taxon>Eukaryota</taxon>
        <taxon>Viridiplantae</taxon>
        <taxon>Streptophyta</taxon>
        <taxon>Embryophyta</taxon>
        <taxon>Tracheophyta</taxon>
        <taxon>Spermatophyta</taxon>
        <taxon>Magnoliopsida</taxon>
        <taxon>Liliopsida</taxon>
        <taxon>Zingiberales</taxon>
        <taxon>Musaceae</taxon>
        <taxon>Ensete</taxon>
    </lineage>
</organism>
<name>A0A426YHB3_ENSVE</name>
<comment type="caution">
    <text evidence="1">The sequence shown here is derived from an EMBL/GenBank/DDBJ whole genome shotgun (WGS) entry which is preliminary data.</text>
</comment>
<evidence type="ECO:0000313" key="1">
    <source>
        <dbReference type="EMBL" id="RRT51142.1"/>
    </source>
</evidence>
<gene>
    <name evidence="1" type="ORF">B296_00008994</name>
</gene>
<dbReference type="Proteomes" id="UP000287651">
    <property type="component" value="Unassembled WGS sequence"/>
</dbReference>
<dbReference type="EMBL" id="AMZH03012372">
    <property type="protein sequence ID" value="RRT51142.1"/>
    <property type="molecule type" value="Genomic_DNA"/>
</dbReference>
<proteinExistence type="predicted"/>
<dbReference type="AlphaFoldDB" id="A0A426YHB3"/>
<accession>A0A426YHB3</accession>
<sequence length="87" mass="9640">MYSTTYYLLRSLVEHSYINLKSLTFAIISPPMSGSWASILYQHNLCYAPLVPDNSNSNTVAYSSRVPASTSSCPVLRYHDPNFASAS</sequence>